<organism evidence="14 15">
    <name type="scientific">Legionella oakridgensis</name>
    <dbReference type="NCBI Taxonomy" id="29423"/>
    <lineage>
        <taxon>Bacteria</taxon>
        <taxon>Pseudomonadati</taxon>
        <taxon>Pseudomonadota</taxon>
        <taxon>Gammaproteobacteria</taxon>
        <taxon>Legionellales</taxon>
        <taxon>Legionellaceae</taxon>
        <taxon>Legionella</taxon>
    </lineage>
</organism>
<dbReference type="SUPFAM" id="SSF90123">
    <property type="entry name" value="ABC transporter transmembrane region"/>
    <property type="match status" value="1"/>
</dbReference>
<comment type="caution">
    <text evidence="14">The sequence shown here is derived from an EMBL/GenBank/DDBJ whole genome shotgun (WGS) entry which is preliminary data.</text>
</comment>
<evidence type="ECO:0000259" key="13">
    <source>
        <dbReference type="PROSITE" id="PS50990"/>
    </source>
</evidence>
<evidence type="ECO:0000313" key="15">
    <source>
        <dbReference type="Proteomes" id="UP000054858"/>
    </source>
</evidence>
<dbReference type="PROSITE" id="PS50929">
    <property type="entry name" value="ABC_TM1F"/>
    <property type="match status" value="1"/>
</dbReference>
<evidence type="ECO:0000256" key="1">
    <source>
        <dbReference type="ARBA" id="ARBA00004651"/>
    </source>
</evidence>
<keyword evidence="2" id="KW-0813">Transport</keyword>
<dbReference type="FunFam" id="3.40.50.300:FF:000299">
    <property type="entry name" value="ABC transporter ATP-binding protein/permease"/>
    <property type="match status" value="1"/>
</dbReference>
<reference evidence="14 15" key="1">
    <citation type="submission" date="2015-11" db="EMBL/GenBank/DDBJ databases">
        <title>Genomic analysis of 38 Legionella species identifies large and diverse effector repertoires.</title>
        <authorList>
            <person name="Burstein D."/>
            <person name="Amaro F."/>
            <person name="Zusman T."/>
            <person name="Lifshitz Z."/>
            <person name="Cohen O."/>
            <person name="Gilbert J.A."/>
            <person name="Pupko T."/>
            <person name="Shuman H.A."/>
            <person name="Segal G."/>
        </authorList>
    </citation>
    <scope>NUCLEOTIDE SEQUENCE [LARGE SCALE GENOMIC DNA]</scope>
    <source>
        <strain evidence="14 15">Oak Ridge-10</strain>
    </source>
</reference>
<dbReference type="Pfam" id="PF00664">
    <property type="entry name" value="ABC_membrane"/>
    <property type="match status" value="1"/>
</dbReference>
<dbReference type="InterPro" id="IPR036640">
    <property type="entry name" value="ABC1_TM_sf"/>
</dbReference>
<sequence length="734" mass="83078">MNEHPVSYKKRRLKRVKTPIFMQMETVDCGAAALGIILAYHGCHVPLATLRSLCLVSRDGVSAANLIKAAKHFGMDATIYQNGLPQNMILPRIASWNRKHYVVLEGISGNKVYINDPKQGPQIIDLETFNRNFSGLSIHFKADATFKKIPKPKRYVTDFLPLIREQCGPLLIMCFAMIIVALINLTPPIFTKIFIDQYILKNHADPEFRLLGVMITMFGVQIGIIYLQRWMFRFLETRFATWLSASLVKHLMQLPLRFFTHRRPGDLLHRLQVSDRLSAAPWGSICLMVAALLQGIVSFALMLVYSLWLSVIAAFIVTVYFIGTRYCQRRWGHMANVVKANIARLTTLTTQGVSLISQLKAECSEQRYFAMWEAQLKEYLRVYRQSSLMNSIVQIISQLMFSIGYIVMMALGTYGVYKNLMTVGEMMACQVLFLSFNDALMQCLRLSNQSNQIEADLQSMTDIMDYPAEVVQHKTVPIEASQPDLNHQQDNKSIPGKIQIIDLTFGYSREFKPLFDHFNMTIEAGSKTAIVGHSGSGKSTLIHLISGLYQPWSGTIMIDDMPLSELSSAQRAHLIGVVSQEQFFYQGSIRDNLCLWGKSYSESEIMFALRMAEVDELVLQTPQGLDYLLLEGGKNLSGGQKQRLEIARTLLTRPRILILDEATSLLDPLIEMQIKHNLNQYTATRISVAHRFNTIQDADEIFILNHGKLVDVGSKAQLISKKSAYFAELFSVPT</sequence>
<evidence type="ECO:0000256" key="5">
    <source>
        <dbReference type="ARBA" id="ARBA00022741"/>
    </source>
</evidence>
<dbReference type="AlphaFoldDB" id="A0A0W0WXP5"/>
<dbReference type="GO" id="GO:0005524">
    <property type="term" value="F:ATP binding"/>
    <property type="evidence" value="ECO:0007669"/>
    <property type="project" value="UniProtKB-KW"/>
</dbReference>
<dbReference type="PROSITE" id="PS50990">
    <property type="entry name" value="PEPTIDASE_C39"/>
    <property type="match status" value="1"/>
</dbReference>
<dbReference type="SUPFAM" id="SSF52540">
    <property type="entry name" value="P-loop containing nucleoside triphosphate hydrolases"/>
    <property type="match status" value="1"/>
</dbReference>
<dbReference type="InterPro" id="IPR027417">
    <property type="entry name" value="P-loop_NTPase"/>
</dbReference>
<evidence type="ECO:0000256" key="9">
    <source>
        <dbReference type="ARBA" id="ARBA00023136"/>
    </source>
</evidence>
<accession>A0A0W0WXP5</accession>
<dbReference type="SMART" id="SM00382">
    <property type="entry name" value="AAA"/>
    <property type="match status" value="1"/>
</dbReference>
<keyword evidence="3" id="KW-1003">Cell membrane</keyword>
<dbReference type="InterPro" id="IPR003439">
    <property type="entry name" value="ABC_transporter-like_ATP-bd"/>
</dbReference>
<evidence type="ECO:0000259" key="11">
    <source>
        <dbReference type="PROSITE" id="PS50893"/>
    </source>
</evidence>
<dbReference type="InterPro" id="IPR005074">
    <property type="entry name" value="Peptidase_C39"/>
</dbReference>
<keyword evidence="6" id="KW-0378">Hydrolase</keyword>
<evidence type="ECO:0000259" key="12">
    <source>
        <dbReference type="PROSITE" id="PS50929"/>
    </source>
</evidence>
<dbReference type="InterPro" id="IPR039421">
    <property type="entry name" value="Type_1_exporter"/>
</dbReference>
<dbReference type="PROSITE" id="PS50893">
    <property type="entry name" value="ABC_TRANSPORTER_2"/>
    <property type="match status" value="1"/>
</dbReference>
<keyword evidence="7" id="KW-0067">ATP-binding</keyword>
<dbReference type="GO" id="GO:0008233">
    <property type="term" value="F:peptidase activity"/>
    <property type="evidence" value="ECO:0007669"/>
    <property type="project" value="InterPro"/>
</dbReference>
<gene>
    <name evidence="14" type="ORF">Loak_2219</name>
</gene>
<keyword evidence="5" id="KW-0547">Nucleotide-binding</keyword>
<evidence type="ECO:0000256" key="10">
    <source>
        <dbReference type="SAM" id="Phobius"/>
    </source>
</evidence>
<proteinExistence type="predicted"/>
<feature type="transmembrane region" description="Helical" evidence="10">
    <location>
        <begin position="303"/>
        <end position="323"/>
    </location>
</feature>
<dbReference type="PANTHER" id="PTHR43394">
    <property type="entry name" value="ATP-DEPENDENT PERMEASE MDL1, MITOCHONDRIAL"/>
    <property type="match status" value="1"/>
</dbReference>
<evidence type="ECO:0000256" key="7">
    <source>
        <dbReference type="ARBA" id="ARBA00022840"/>
    </source>
</evidence>
<feature type="transmembrane region" description="Helical" evidence="10">
    <location>
        <begin position="170"/>
        <end position="190"/>
    </location>
</feature>
<feature type="transmembrane region" description="Helical" evidence="10">
    <location>
        <begin position="210"/>
        <end position="227"/>
    </location>
</feature>
<keyword evidence="8 10" id="KW-1133">Transmembrane helix</keyword>
<evidence type="ECO:0000256" key="4">
    <source>
        <dbReference type="ARBA" id="ARBA00022692"/>
    </source>
</evidence>
<dbReference type="Gene3D" id="1.20.1560.10">
    <property type="entry name" value="ABC transporter type 1, transmembrane domain"/>
    <property type="match status" value="1"/>
</dbReference>
<dbReference type="InterPro" id="IPR003593">
    <property type="entry name" value="AAA+_ATPase"/>
</dbReference>
<feature type="domain" description="ABC transmembrane type-1" evidence="12">
    <location>
        <begin position="171"/>
        <end position="452"/>
    </location>
</feature>
<dbReference type="Pfam" id="PF03412">
    <property type="entry name" value="Peptidase_C39"/>
    <property type="match status" value="1"/>
</dbReference>
<dbReference type="Pfam" id="PF00005">
    <property type="entry name" value="ABC_tran"/>
    <property type="match status" value="1"/>
</dbReference>
<evidence type="ECO:0000256" key="6">
    <source>
        <dbReference type="ARBA" id="ARBA00022801"/>
    </source>
</evidence>
<feature type="transmembrane region" description="Helical" evidence="10">
    <location>
        <begin position="391"/>
        <end position="417"/>
    </location>
</feature>
<dbReference type="PANTHER" id="PTHR43394:SF1">
    <property type="entry name" value="ATP-BINDING CASSETTE SUB-FAMILY B MEMBER 10, MITOCHONDRIAL"/>
    <property type="match status" value="1"/>
</dbReference>
<dbReference type="PATRIC" id="fig|29423.5.peg.2328"/>
<keyword evidence="9 10" id="KW-0472">Membrane</keyword>
<comment type="subcellular location">
    <subcellularLocation>
        <location evidence="1">Cell membrane</location>
        <topology evidence="1">Multi-pass membrane protein</topology>
    </subcellularLocation>
</comment>
<dbReference type="InterPro" id="IPR011527">
    <property type="entry name" value="ABC1_TM_dom"/>
</dbReference>
<dbReference type="Gene3D" id="3.90.70.10">
    <property type="entry name" value="Cysteine proteinases"/>
    <property type="match status" value="1"/>
</dbReference>
<name>A0A0W0WXP5_9GAMM</name>
<keyword evidence="4 10" id="KW-0812">Transmembrane</keyword>
<evidence type="ECO:0000256" key="2">
    <source>
        <dbReference type="ARBA" id="ARBA00022448"/>
    </source>
</evidence>
<evidence type="ECO:0000256" key="3">
    <source>
        <dbReference type="ARBA" id="ARBA00022475"/>
    </source>
</evidence>
<dbReference type="EMBL" id="LNYP01000031">
    <property type="protein sequence ID" value="KTD37083.1"/>
    <property type="molecule type" value="Genomic_DNA"/>
</dbReference>
<protein>
    <recommendedName>
        <fullName evidence="16">ABC transporter</fullName>
    </recommendedName>
</protein>
<feature type="domain" description="ABC transporter" evidence="11">
    <location>
        <begin position="498"/>
        <end position="731"/>
    </location>
</feature>
<dbReference type="GO" id="GO:0005886">
    <property type="term" value="C:plasma membrane"/>
    <property type="evidence" value="ECO:0007669"/>
    <property type="project" value="UniProtKB-SubCell"/>
</dbReference>
<dbReference type="Proteomes" id="UP000054858">
    <property type="component" value="Unassembled WGS sequence"/>
</dbReference>
<feature type="transmembrane region" description="Helical" evidence="10">
    <location>
        <begin position="279"/>
        <end position="297"/>
    </location>
</feature>
<dbReference type="InterPro" id="IPR017871">
    <property type="entry name" value="ABC_transporter-like_CS"/>
</dbReference>
<evidence type="ECO:0008006" key="16">
    <source>
        <dbReference type="Google" id="ProtNLM"/>
    </source>
</evidence>
<dbReference type="Gene3D" id="3.40.50.300">
    <property type="entry name" value="P-loop containing nucleotide triphosphate hydrolases"/>
    <property type="match status" value="1"/>
</dbReference>
<evidence type="ECO:0000256" key="8">
    <source>
        <dbReference type="ARBA" id="ARBA00022989"/>
    </source>
</evidence>
<dbReference type="GO" id="GO:0015421">
    <property type="term" value="F:ABC-type oligopeptide transporter activity"/>
    <property type="evidence" value="ECO:0007669"/>
    <property type="project" value="TreeGrafter"/>
</dbReference>
<dbReference type="GO" id="GO:0006508">
    <property type="term" value="P:proteolysis"/>
    <property type="evidence" value="ECO:0007669"/>
    <property type="project" value="InterPro"/>
</dbReference>
<evidence type="ECO:0000313" key="14">
    <source>
        <dbReference type="EMBL" id="KTD37083.1"/>
    </source>
</evidence>
<dbReference type="PROSITE" id="PS00211">
    <property type="entry name" value="ABC_TRANSPORTER_1"/>
    <property type="match status" value="1"/>
</dbReference>
<feature type="domain" description="Peptidase C39" evidence="13">
    <location>
        <begin position="23"/>
        <end position="140"/>
    </location>
</feature>
<dbReference type="GO" id="GO:0016887">
    <property type="term" value="F:ATP hydrolysis activity"/>
    <property type="evidence" value="ECO:0007669"/>
    <property type="project" value="InterPro"/>
</dbReference>